<name>A0AAE1BWT7_PETCI</name>
<dbReference type="AlphaFoldDB" id="A0AAE1BWT7"/>
<proteinExistence type="predicted"/>
<comment type="caution">
    <text evidence="2">The sequence shown here is derived from an EMBL/GenBank/DDBJ whole genome shotgun (WGS) entry which is preliminary data.</text>
</comment>
<feature type="region of interest" description="Disordered" evidence="1">
    <location>
        <begin position="1"/>
        <end position="48"/>
    </location>
</feature>
<keyword evidence="3" id="KW-1185">Reference proteome</keyword>
<dbReference type="Proteomes" id="UP001286313">
    <property type="component" value="Unassembled WGS sequence"/>
</dbReference>
<feature type="compositionally biased region" description="Basic and acidic residues" evidence="1">
    <location>
        <begin position="1"/>
        <end position="42"/>
    </location>
</feature>
<reference evidence="2" key="1">
    <citation type="submission" date="2023-10" db="EMBL/GenBank/DDBJ databases">
        <title>Genome assemblies of two species of porcelain crab, Petrolisthes cinctipes and Petrolisthes manimaculis (Anomura: Porcellanidae).</title>
        <authorList>
            <person name="Angst P."/>
        </authorList>
    </citation>
    <scope>NUCLEOTIDE SEQUENCE</scope>
    <source>
        <strain evidence="2">PB745_01</strain>
        <tissue evidence="2">Gill</tissue>
    </source>
</reference>
<evidence type="ECO:0000313" key="2">
    <source>
        <dbReference type="EMBL" id="KAK3858290.1"/>
    </source>
</evidence>
<sequence>MGGEVKGEEMGGEAKGEERGGAAKGEERGGAAKGEERGGEGRRGKRKRASWTLLFRIVRAQFMERGASTEEGGGEREK</sequence>
<dbReference type="EMBL" id="JAWQEG010005359">
    <property type="protein sequence ID" value="KAK3858290.1"/>
    <property type="molecule type" value="Genomic_DNA"/>
</dbReference>
<protein>
    <submittedName>
        <fullName evidence="2">Uncharacterized protein</fullName>
    </submittedName>
</protein>
<accession>A0AAE1BWT7</accession>
<organism evidence="2 3">
    <name type="scientific">Petrolisthes cinctipes</name>
    <name type="common">Flat porcelain crab</name>
    <dbReference type="NCBI Taxonomy" id="88211"/>
    <lineage>
        <taxon>Eukaryota</taxon>
        <taxon>Metazoa</taxon>
        <taxon>Ecdysozoa</taxon>
        <taxon>Arthropoda</taxon>
        <taxon>Crustacea</taxon>
        <taxon>Multicrustacea</taxon>
        <taxon>Malacostraca</taxon>
        <taxon>Eumalacostraca</taxon>
        <taxon>Eucarida</taxon>
        <taxon>Decapoda</taxon>
        <taxon>Pleocyemata</taxon>
        <taxon>Anomura</taxon>
        <taxon>Galatheoidea</taxon>
        <taxon>Porcellanidae</taxon>
        <taxon>Petrolisthes</taxon>
    </lineage>
</organism>
<evidence type="ECO:0000313" key="3">
    <source>
        <dbReference type="Proteomes" id="UP001286313"/>
    </source>
</evidence>
<evidence type="ECO:0000256" key="1">
    <source>
        <dbReference type="SAM" id="MobiDB-lite"/>
    </source>
</evidence>
<gene>
    <name evidence="2" type="ORF">Pcinc_035518</name>
</gene>